<protein>
    <submittedName>
        <fullName evidence="8">Amino acid permease</fullName>
    </submittedName>
</protein>
<feature type="transmembrane region" description="Helical" evidence="7">
    <location>
        <begin position="256"/>
        <end position="280"/>
    </location>
</feature>
<evidence type="ECO:0000256" key="6">
    <source>
        <dbReference type="SAM" id="MobiDB-lite"/>
    </source>
</evidence>
<feature type="transmembrane region" description="Helical" evidence="7">
    <location>
        <begin position="292"/>
        <end position="318"/>
    </location>
</feature>
<keyword evidence="2" id="KW-0813">Transport</keyword>
<feature type="transmembrane region" description="Helical" evidence="7">
    <location>
        <begin position="143"/>
        <end position="167"/>
    </location>
</feature>
<feature type="transmembrane region" description="Helical" evidence="7">
    <location>
        <begin position="225"/>
        <end position="244"/>
    </location>
</feature>
<keyword evidence="4 7" id="KW-1133">Transmembrane helix</keyword>
<evidence type="ECO:0000313" key="8">
    <source>
        <dbReference type="EMBL" id="MXQ63170.1"/>
    </source>
</evidence>
<feature type="transmembrane region" description="Helical" evidence="7">
    <location>
        <begin position="416"/>
        <end position="438"/>
    </location>
</feature>
<feature type="transmembrane region" description="Helical" evidence="7">
    <location>
        <begin position="199"/>
        <end position="218"/>
    </location>
</feature>
<dbReference type="PANTHER" id="PTHR43243">
    <property type="entry name" value="INNER MEMBRANE TRANSPORTER YGJI-RELATED"/>
    <property type="match status" value="1"/>
</dbReference>
<dbReference type="Proteomes" id="UP000431901">
    <property type="component" value="Unassembled WGS sequence"/>
</dbReference>
<dbReference type="GO" id="GO:0015171">
    <property type="term" value="F:amino acid transmembrane transporter activity"/>
    <property type="evidence" value="ECO:0007669"/>
    <property type="project" value="TreeGrafter"/>
</dbReference>
<keyword evidence="9" id="KW-1185">Reference proteome</keyword>
<evidence type="ECO:0000256" key="2">
    <source>
        <dbReference type="ARBA" id="ARBA00022448"/>
    </source>
</evidence>
<reference evidence="8 9" key="1">
    <citation type="submission" date="2019-12" db="EMBL/GenBank/DDBJ databases">
        <title>Nocardia macrotermitis sp. nov. and Nocardia aurantia sp. nov., isolated from the gut of the fungus growing-termite Macrotermes natalensis.</title>
        <authorList>
            <person name="Christine B."/>
            <person name="Rene B."/>
        </authorList>
    </citation>
    <scope>NUCLEOTIDE SEQUENCE [LARGE SCALE GENOMIC DNA]</scope>
    <source>
        <strain evidence="8 9">DSM 102126</strain>
    </source>
</reference>
<evidence type="ECO:0000256" key="7">
    <source>
        <dbReference type="SAM" id="Phobius"/>
    </source>
</evidence>
<comment type="subcellular location">
    <subcellularLocation>
        <location evidence="1">Membrane</location>
        <topology evidence="1">Multi-pass membrane protein</topology>
    </subcellularLocation>
</comment>
<sequence length="517" mass="53154">MARRGRAAPRRPAGRAHAPRPVRRARRRGPAVPHGWGGPVRAPERRRVLPAEAAVAAGERGGLHRRLGRRDLTAMGVATIVGSGIFVMTGVAAATKAGPAITLSFLLAGVICLLVALCYSELAAMVPVSGSAYTYTYATVGELPAFLVGWNLLLELVVAGAAVSIGWSGTVRALLDSLFGVTLPTAISAAPQAGGVVDLPAVLVIAAVVAVLVGGVRLTAQVTTVLVLVTLGVLATVVVVGGAHVHPGNWTPFTPFGAHGIVSGAALAFFAFLGFDVVATSAEESRRPRRDLPFAIIATVGIATVLYVLVAAVLTGVAPYASLNDPAPVATAFKAFDAGWIGDVVLAGSAVALTKGLLMIVYGQSRLVFAICRDRLLPPALARTTRTGAPLRITVLLGVVAALIAGFVPIDIVAELVNIGGLFAFAVVSAGVLLLRVVDPGRERPFRTPFVPVVPVLALAGCVLLATTLAGLTWLRFAVWLVAGVVVYAAYGRRRSRLAVPAVVRPPAEPAPAGSEA</sequence>
<feature type="transmembrane region" description="Helical" evidence="7">
    <location>
        <begin position="474"/>
        <end position="491"/>
    </location>
</feature>
<keyword evidence="3 7" id="KW-0812">Transmembrane</keyword>
<comment type="caution">
    <text evidence="8">The sequence shown here is derived from an EMBL/GenBank/DDBJ whole genome shotgun (WGS) entry which is preliminary data.</text>
</comment>
<evidence type="ECO:0000256" key="4">
    <source>
        <dbReference type="ARBA" id="ARBA00022989"/>
    </source>
</evidence>
<keyword evidence="5 7" id="KW-0472">Membrane</keyword>
<feature type="transmembrane region" description="Helical" evidence="7">
    <location>
        <begin position="100"/>
        <end position="122"/>
    </location>
</feature>
<feature type="transmembrane region" description="Helical" evidence="7">
    <location>
        <begin position="391"/>
        <end position="410"/>
    </location>
</feature>
<dbReference type="Gene3D" id="1.20.1740.10">
    <property type="entry name" value="Amino acid/polyamine transporter I"/>
    <property type="match status" value="1"/>
</dbReference>
<dbReference type="EMBL" id="WUTW01000001">
    <property type="protein sequence ID" value="MXQ63170.1"/>
    <property type="molecule type" value="Genomic_DNA"/>
</dbReference>
<dbReference type="Pfam" id="PF13520">
    <property type="entry name" value="AA_permease_2"/>
    <property type="match status" value="1"/>
</dbReference>
<dbReference type="PIRSF" id="PIRSF006060">
    <property type="entry name" value="AA_transporter"/>
    <property type="match status" value="1"/>
</dbReference>
<accession>A0A6I4W3B2</accession>
<dbReference type="AlphaFoldDB" id="A0A6I4W3B2"/>
<feature type="transmembrane region" description="Helical" evidence="7">
    <location>
        <begin position="72"/>
        <end position="94"/>
    </location>
</feature>
<evidence type="ECO:0000256" key="5">
    <source>
        <dbReference type="ARBA" id="ARBA00023136"/>
    </source>
</evidence>
<name>A0A6I4W3B2_9ACTN</name>
<dbReference type="InterPro" id="IPR002293">
    <property type="entry name" value="AA/rel_permease1"/>
</dbReference>
<feature type="transmembrane region" description="Helical" evidence="7">
    <location>
        <begin position="338"/>
        <end position="363"/>
    </location>
</feature>
<dbReference type="GO" id="GO:0016020">
    <property type="term" value="C:membrane"/>
    <property type="evidence" value="ECO:0007669"/>
    <property type="project" value="UniProtKB-SubCell"/>
</dbReference>
<dbReference type="PANTHER" id="PTHR43243:SF4">
    <property type="entry name" value="CATIONIC AMINO ACID TRANSPORTER 4"/>
    <property type="match status" value="1"/>
</dbReference>
<feature type="region of interest" description="Disordered" evidence="6">
    <location>
        <begin position="1"/>
        <end position="43"/>
    </location>
</feature>
<organism evidence="8 9">
    <name type="scientific">Actinomadura rayongensis</name>
    <dbReference type="NCBI Taxonomy" id="1429076"/>
    <lineage>
        <taxon>Bacteria</taxon>
        <taxon>Bacillati</taxon>
        <taxon>Actinomycetota</taxon>
        <taxon>Actinomycetes</taxon>
        <taxon>Streptosporangiales</taxon>
        <taxon>Thermomonosporaceae</taxon>
        <taxon>Actinomadura</taxon>
    </lineage>
</organism>
<evidence type="ECO:0000256" key="3">
    <source>
        <dbReference type="ARBA" id="ARBA00022692"/>
    </source>
</evidence>
<feature type="transmembrane region" description="Helical" evidence="7">
    <location>
        <begin position="450"/>
        <end position="468"/>
    </location>
</feature>
<proteinExistence type="predicted"/>
<evidence type="ECO:0000313" key="9">
    <source>
        <dbReference type="Proteomes" id="UP000431901"/>
    </source>
</evidence>
<feature type="compositionally biased region" description="Basic residues" evidence="6">
    <location>
        <begin position="1"/>
        <end position="29"/>
    </location>
</feature>
<evidence type="ECO:0000256" key="1">
    <source>
        <dbReference type="ARBA" id="ARBA00004141"/>
    </source>
</evidence>
<gene>
    <name evidence="8" type="ORF">GQ466_03895</name>
</gene>
<dbReference type="OrthoDB" id="9762947at2"/>